<organism evidence="1 2">
    <name type="scientific">Trichoderma harzianum CBS 226.95</name>
    <dbReference type="NCBI Taxonomy" id="983964"/>
    <lineage>
        <taxon>Eukaryota</taxon>
        <taxon>Fungi</taxon>
        <taxon>Dikarya</taxon>
        <taxon>Ascomycota</taxon>
        <taxon>Pezizomycotina</taxon>
        <taxon>Sordariomycetes</taxon>
        <taxon>Hypocreomycetidae</taxon>
        <taxon>Hypocreales</taxon>
        <taxon>Hypocreaceae</taxon>
        <taxon>Trichoderma</taxon>
    </lineage>
</organism>
<keyword evidence="2" id="KW-1185">Reference proteome</keyword>
<dbReference type="EMBL" id="KZ679734">
    <property type="protein sequence ID" value="PTB47387.1"/>
    <property type="molecule type" value="Genomic_DNA"/>
</dbReference>
<dbReference type="Proteomes" id="UP000241690">
    <property type="component" value="Unassembled WGS sequence"/>
</dbReference>
<accession>A0A2T3ZRF4</accession>
<name>A0A2T3ZRF4_TRIHA</name>
<proteinExistence type="predicted"/>
<evidence type="ECO:0000313" key="2">
    <source>
        <dbReference type="Proteomes" id="UP000241690"/>
    </source>
</evidence>
<protein>
    <submittedName>
        <fullName evidence="1">Uncharacterized protein</fullName>
    </submittedName>
</protein>
<reference evidence="1 2" key="1">
    <citation type="submission" date="2016-07" db="EMBL/GenBank/DDBJ databases">
        <title>Multiple horizontal gene transfer events from other fungi enriched the ability of initially mycotrophic Trichoderma (Ascomycota) to feed on dead plant biomass.</title>
        <authorList>
            <consortium name="DOE Joint Genome Institute"/>
            <person name="Aerts A."/>
            <person name="Atanasova L."/>
            <person name="Chenthamara K."/>
            <person name="Zhang J."/>
            <person name="Grujic M."/>
            <person name="Henrissat B."/>
            <person name="Kuo A."/>
            <person name="Salamov A."/>
            <person name="Lipzen A."/>
            <person name="Labutti K."/>
            <person name="Barry K."/>
            <person name="Miao Y."/>
            <person name="Rahimi M.J."/>
            <person name="Shen Q."/>
            <person name="Grigoriev I.V."/>
            <person name="Kubicek C.P."/>
            <person name="Druzhinina I.S."/>
        </authorList>
    </citation>
    <scope>NUCLEOTIDE SEQUENCE [LARGE SCALE GENOMIC DNA]</scope>
    <source>
        <strain evidence="1 2">CBS 226.95</strain>
    </source>
</reference>
<sequence length="155" mass="17116">MIGALIGVGTILAATYSHSRLFLKAYQYLFPMTQFLSSTRDNLACETKAPDEIGELPAEELPLQLLLKTILDTLNCRCVLYQMMCSLSECSMEVPQSPESDTTVFAPFSDKLMGALLNVAPTHCKLTHEDKPLYRGVFDLALLLEASCVPRLVTP</sequence>
<gene>
    <name evidence="1" type="ORF">M431DRAFT_554505</name>
</gene>
<dbReference type="AlphaFoldDB" id="A0A2T3ZRF4"/>
<evidence type="ECO:0000313" key="1">
    <source>
        <dbReference type="EMBL" id="PTB47387.1"/>
    </source>
</evidence>
<dbReference type="GeneID" id="36629983"/>
<dbReference type="RefSeq" id="XP_024767064.1">
    <property type="nucleotide sequence ID" value="XM_024921402.1"/>
</dbReference>